<evidence type="ECO:0000313" key="3">
    <source>
        <dbReference type="Proteomes" id="UP001208570"/>
    </source>
</evidence>
<evidence type="ECO:0000256" key="1">
    <source>
        <dbReference type="SAM" id="MobiDB-lite"/>
    </source>
</evidence>
<accession>A0AAD9NAT7</accession>
<dbReference type="AlphaFoldDB" id="A0AAD9NAT7"/>
<protein>
    <submittedName>
        <fullName evidence="2">Uncharacterized protein</fullName>
    </submittedName>
</protein>
<feature type="compositionally biased region" description="Acidic residues" evidence="1">
    <location>
        <begin position="101"/>
        <end position="126"/>
    </location>
</feature>
<sequence>MNMKVTHYKRTSVHHSVTSSEESSGDEWTPKKRPCKNSSVRSSERILLRSRRKFHMPDKKAIMDAIPSLPSTPKSVEKLKPRKLVNNFTRVTHRYNYDPVSSDDSELDDFIDDGEDDEDDDDDDSGVSEQKVKTSIKQDEICKLKQRQHTSVLESDSDSDNNQNPGLKQNSIIESDSNDDSTISQSCKAEIVHEQINLEHDACLRSEKVDNFQKSKCSEEQECDSSGSELIIPNSQTKKVKKSKLKHHILVSDSDSDSRSNELEHSKRRTILVEDSDSEESQRLYSSNEDDEKMPSERAQLMAARREARLQLFEQLKAKKRK</sequence>
<organism evidence="2 3">
    <name type="scientific">Paralvinella palmiformis</name>
    <dbReference type="NCBI Taxonomy" id="53620"/>
    <lineage>
        <taxon>Eukaryota</taxon>
        <taxon>Metazoa</taxon>
        <taxon>Spiralia</taxon>
        <taxon>Lophotrochozoa</taxon>
        <taxon>Annelida</taxon>
        <taxon>Polychaeta</taxon>
        <taxon>Sedentaria</taxon>
        <taxon>Canalipalpata</taxon>
        <taxon>Terebellida</taxon>
        <taxon>Terebelliformia</taxon>
        <taxon>Alvinellidae</taxon>
        <taxon>Paralvinella</taxon>
    </lineage>
</organism>
<feature type="compositionally biased region" description="Polar residues" evidence="1">
    <location>
        <begin position="149"/>
        <end position="170"/>
    </location>
</feature>
<dbReference type="EMBL" id="JAODUP010000079">
    <property type="protein sequence ID" value="KAK2163432.1"/>
    <property type="molecule type" value="Genomic_DNA"/>
</dbReference>
<feature type="compositionally biased region" description="Basic and acidic residues" evidence="1">
    <location>
        <begin position="130"/>
        <end position="143"/>
    </location>
</feature>
<feature type="region of interest" description="Disordered" evidence="1">
    <location>
        <begin position="1"/>
        <end position="46"/>
    </location>
</feature>
<proteinExistence type="predicted"/>
<feature type="region of interest" description="Disordered" evidence="1">
    <location>
        <begin position="251"/>
        <end position="297"/>
    </location>
</feature>
<evidence type="ECO:0000313" key="2">
    <source>
        <dbReference type="EMBL" id="KAK2163432.1"/>
    </source>
</evidence>
<reference evidence="2" key="1">
    <citation type="journal article" date="2023" name="Mol. Biol. Evol.">
        <title>Third-Generation Sequencing Reveals the Adaptive Role of the Epigenome in Three Deep-Sea Polychaetes.</title>
        <authorList>
            <person name="Perez M."/>
            <person name="Aroh O."/>
            <person name="Sun Y."/>
            <person name="Lan Y."/>
            <person name="Juniper S.K."/>
            <person name="Young C.R."/>
            <person name="Angers B."/>
            <person name="Qian P.Y."/>
        </authorList>
    </citation>
    <scope>NUCLEOTIDE SEQUENCE</scope>
    <source>
        <strain evidence="2">P08H-3</strain>
    </source>
</reference>
<feature type="compositionally biased region" description="Low complexity" evidence="1">
    <location>
        <begin position="171"/>
        <end position="184"/>
    </location>
</feature>
<feature type="compositionally biased region" description="Basic and acidic residues" evidence="1">
    <location>
        <begin position="256"/>
        <end position="265"/>
    </location>
</feature>
<keyword evidence="3" id="KW-1185">Reference proteome</keyword>
<dbReference type="Proteomes" id="UP001208570">
    <property type="component" value="Unassembled WGS sequence"/>
</dbReference>
<name>A0AAD9NAT7_9ANNE</name>
<gene>
    <name evidence="2" type="ORF">LSH36_79g02029</name>
</gene>
<feature type="region of interest" description="Disordered" evidence="1">
    <location>
        <begin position="95"/>
        <end position="184"/>
    </location>
</feature>
<feature type="compositionally biased region" description="Basic residues" evidence="1">
    <location>
        <begin position="1"/>
        <end position="13"/>
    </location>
</feature>
<comment type="caution">
    <text evidence="2">The sequence shown here is derived from an EMBL/GenBank/DDBJ whole genome shotgun (WGS) entry which is preliminary data.</text>
</comment>